<proteinExistence type="inferred from homology"/>
<dbReference type="Gene3D" id="3.30.230.10">
    <property type="match status" value="1"/>
</dbReference>
<comment type="similarity">
    <text evidence="7">Belongs to the GHMP kinase family. Homoserine kinase subfamily.</text>
</comment>
<dbReference type="eggNOG" id="COG0083">
    <property type="taxonomic scope" value="Bacteria"/>
</dbReference>
<evidence type="ECO:0000256" key="3">
    <source>
        <dbReference type="ARBA" id="ARBA00022697"/>
    </source>
</evidence>
<dbReference type="STRING" id="1423734.FC83_GL000420"/>
<dbReference type="PANTHER" id="PTHR20861">
    <property type="entry name" value="HOMOSERINE/4-DIPHOSPHOCYTIDYL-2-C-METHYL-D-ERYTHRITOL KINASE"/>
    <property type="match status" value="1"/>
</dbReference>
<keyword evidence="3 7" id="KW-0791">Threonine biosynthesis</keyword>
<keyword evidence="2 7" id="KW-0808">Transferase</keyword>
<organism evidence="11 12">
    <name type="scientific">Agrilactobacillus composti DSM 18527 = JCM 14202</name>
    <dbReference type="NCBI Taxonomy" id="1423734"/>
    <lineage>
        <taxon>Bacteria</taxon>
        <taxon>Bacillati</taxon>
        <taxon>Bacillota</taxon>
        <taxon>Bacilli</taxon>
        <taxon>Lactobacillales</taxon>
        <taxon>Lactobacillaceae</taxon>
        <taxon>Agrilactobacillus</taxon>
    </lineage>
</organism>
<comment type="pathway">
    <text evidence="7">Amino-acid biosynthesis; L-threonine biosynthesis; L-threonine from L-aspartate: step 4/5.</text>
</comment>
<dbReference type="InterPro" id="IPR036554">
    <property type="entry name" value="GHMP_kinase_C_sf"/>
</dbReference>
<keyword evidence="7" id="KW-0963">Cytoplasm</keyword>
<keyword evidence="1 7" id="KW-0028">Amino-acid biosynthesis</keyword>
<comment type="function">
    <text evidence="7">Catalyzes the ATP-dependent phosphorylation of L-homoserine to L-homoserine phosphate.</text>
</comment>
<dbReference type="SUPFAM" id="SSF55060">
    <property type="entry name" value="GHMP Kinase, C-terminal domain"/>
    <property type="match status" value="1"/>
</dbReference>
<evidence type="ECO:0000256" key="7">
    <source>
        <dbReference type="HAMAP-Rule" id="MF_00384"/>
    </source>
</evidence>
<keyword evidence="5 7" id="KW-0418">Kinase</keyword>
<evidence type="ECO:0000313" key="12">
    <source>
        <dbReference type="Proteomes" id="UP000051236"/>
    </source>
</evidence>
<dbReference type="AlphaFoldDB" id="A0A0R1XXI4"/>
<dbReference type="NCBIfam" id="TIGR00191">
    <property type="entry name" value="thrB"/>
    <property type="match status" value="1"/>
</dbReference>
<name>A0A0R1XXI4_9LACO</name>
<dbReference type="Gene3D" id="3.30.70.890">
    <property type="entry name" value="GHMP kinase, C-terminal domain"/>
    <property type="match status" value="1"/>
</dbReference>
<dbReference type="RefSeq" id="WP_057002813.1">
    <property type="nucleotide sequence ID" value="NZ_AZGA01000070.1"/>
</dbReference>
<evidence type="ECO:0000259" key="9">
    <source>
        <dbReference type="Pfam" id="PF00288"/>
    </source>
</evidence>
<evidence type="ECO:0000256" key="8">
    <source>
        <dbReference type="NCBIfam" id="TIGR00191"/>
    </source>
</evidence>
<dbReference type="Pfam" id="PF08544">
    <property type="entry name" value="GHMP_kinases_C"/>
    <property type="match status" value="1"/>
</dbReference>
<evidence type="ECO:0000256" key="1">
    <source>
        <dbReference type="ARBA" id="ARBA00022605"/>
    </source>
</evidence>
<accession>A0A0R1XXI4</accession>
<keyword evidence="6 7" id="KW-0067">ATP-binding</keyword>
<evidence type="ECO:0000313" key="11">
    <source>
        <dbReference type="EMBL" id="KRM32553.1"/>
    </source>
</evidence>
<feature type="domain" description="GHMP kinase N-terminal" evidence="9">
    <location>
        <begin position="71"/>
        <end position="131"/>
    </location>
</feature>
<dbReference type="EC" id="2.7.1.39" evidence="7 8"/>
<evidence type="ECO:0000259" key="10">
    <source>
        <dbReference type="Pfam" id="PF08544"/>
    </source>
</evidence>
<dbReference type="InterPro" id="IPR013750">
    <property type="entry name" value="GHMP_kinase_C_dom"/>
</dbReference>
<dbReference type="PIRSF" id="PIRSF000676">
    <property type="entry name" value="Homoser_kin"/>
    <property type="match status" value="1"/>
</dbReference>
<keyword evidence="4 7" id="KW-0547">Nucleotide-binding</keyword>
<feature type="domain" description="GHMP kinase C-terminal" evidence="10">
    <location>
        <begin position="192"/>
        <end position="268"/>
    </location>
</feature>
<dbReference type="InterPro" id="IPR006204">
    <property type="entry name" value="GHMP_kinase_N_dom"/>
</dbReference>
<dbReference type="GO" id="GO:0009088">
    <property type="term" value="P:threonine biosynthetic process"/>
    <property type="evidence" value="ECO:0007669"/>
    <property type="project" value="UniProtKB-UniRule"/>
</dbReference>
<dbReference type="GO" id="GO:0004413">
    <property type="term" value="F:homoserine kinase activity"/>
    <property type="evidence" value="ECO:0007669"/>
    <property type="project" value="UniProtKB-UniRule"/>
</dbReference>
<comment type="catalytic activity">
    <reaction evidence="7">
        <text>L-homoserine + ATP = O-phospho-L-homoserine + ADP + H(+)</text>
        <dbReference type="Rhea" id="RHEA:13985"/>
        <dbReference type="ChEBI" id="CHEBI:15378"/>
        <dbReference type="ChEBI" id="CHEBI:30616"/>
        <dbReference type="ChEBI" id="CHEBI:57476"/>
        <dbReference type="ChEBI" id="CHEBI:57590"/>
        <dbReference type="ChEBI" id="CHEBI:456216"/>
        <dbReference type="EC" id="2.7.1.39"/>
    </reaction>
</comment>
<dbReference type="UniPathway" id="UPA00050">
    <property type="reaction ID" value="UER00064"/>
</dbReference>
<dbReference type="PANTHER" id="PTHR20861:SF1">
    <property type="entry name" value="HOMOSERINE KINASE"/>
    <property type="match status" value="1"/>
</dbReference>
<comment type="subcellular location">
    <subcellularLocation>
        <location evidence="7">Cytoplasm</location>
    </subcellularLocation>
</comment>
<gene>
    <name evidence="7" type="primary">thrB</name>
    <name evidence="11" type="ORF">FC83_GL000420</name>
</gene>
<dbReference type="PRINTS" id="PR00958">
    <property type="entry name" value="HOMSERKINASE"/>
</dbReference>
<keyword evidence="12" id="KW-1185">Reference proteome</keyword>
<evidence type="ECO:0000256" key="5">
    <source>
        <dbReference type="ARBA" id="ARBA00022777"/>
    </source>
</evidence>
<protein>
    <recommendedName>
        <fullName evidence="7 8">Homoserine kinase</fullName>
        <shortName evidence="7">HK</shortName>
        <shortName evidence="7">HSK</shortName>
        <ecNumber evidence="7 8">2.7.1.39</ecNumber>
    </recommendedName>
</protein>
<dbReference type="PATRIC" id="fig|1423734.3.peg.421"/>
<dbReference type="InterPro" id="IPR020568">
    <property type="entry name" value="Ribosomal_Su5_D2-typ_SF"/>
</dbReference>
<dbReference type="GO" id="GO:0005524">
    <property type="term" value="F:ATP binding"/>
    <property type="evidence" value="ECO:0007669"/>
    <property type="project" value="UniProtKB-UniRule"/>
</dbReference>
<dbReference type="Proteomes" id="UP000051236">
    <property type="component" value="Unassembled WGS sequence"/>
</dbReference>
<dbReference type="HAMAP" id="MF_00384">
    <property type="entry name" value="Homoser_kinase"/>
    <property type="match status" value="1"/>
</dbReference>
<evidence type="ECO:0000256" key="2">
    <source>
        <dbReference type="ARBA" id="ARBA00022679"/>
    </source>
</evidence>
<dbReference type="SUPFAM" id="SSF54211">
    <property type="entry name" value="Ribosomal protein S5 domain 2-like"/>
    <property type="match status" value="1"/>
</dbReference>
<sequence>MKIQVPATTANLGAGIDSCGLALSLYMSIEVGAETVEWLVQHNLQKSIPTDYTNILVQTIRQTAPDVLPHLLIVRSEIPTERGLGSSAAAVVAGVELANRLGNLHMTMEEKIAAAVAIEGHPDNVAPAFRGNFVTAAVVDGNVYSVRHRFPMATIVAYIPDVRLPSFESRSVLPETISYDQAITGSAISNVMIAALISGDLQLAGPMMEADTLQEAYRDQFVPDLAAKRRIAKANGAYATFISGAGPAIISVCPEEKADAIIQALKAQSHSGQFLKLSVDQDGLQVF</sequence>
<dbReference type="InterPro" id="IPR000870">
    <property type="entry name" value="Homoserine_kinase"/>
</dbReference>
<reference evidence="11 12" key="1">
    <citation type="journal article" date="2015" name="Genome Announc.">
        <title>Expanding the biotechnology potential of lactobacilli through comparative genomics of 213 strains and associated genera.</title>
        <authorList>
            <person name="Sun Z."/>
            <person name="Harris H.M."/>
            <person name="McCann A."/>
            <person name="Guo C."/>
            <person name="Argimon S."/>
            <person name="Zhang W."/>
            <person name="Yang X."/>
            <person name="Jeffery I.B."/>
            <person name="Cooney J.C."/>
            <person name="Kagawa T.F."/>
            <person name="Liu W."/>
            <person name="Song Y."/>
            <person name="Salvetti E."/>
            <person name="Wrobel A."/>
            <person name="Rasinkangas P."/>
            <person name="Parkhill J."/>
            <person name="Rea M.C."/>
            <person name="O'Sullivan O."/>
            <person name="Ritari J."/>
            <person name="Douillard F.P."/>
            <person name="Paul Ross R."/>
            <person name="Yang R."/>
            <person name="Briner A.E."/>
            <person name="Felis G.E."/>
            <person name="de Vos W.M."/>
            <person name="Barrangou R."/>
            <person name="Klaenhammer T.R."/>
            <person name="Caufield P.W."/>
            <person name="Cui Y."/>
            <person name="Zhang H."/>
            <person name="O'Toole P.W."/>
        </authorList>
    </citation>
    <scope>NUCLEOTIDE SEQUENCE [LARGE SCALE GENOMIC DNA]</scope>
    <source>
        <strain evidence="11 12">DSM 18527</strain>
    </source>
</reference>
<comment type="caution">
    <text evidence="11">The sequence shown here is derived from an EMBL/GenBank/DDBJ whole genome shotgun (WGS) entry which is preliminary data.</text>
</comment>
<evidence type="ECO:0000256" key="4">
    <source>
        <dbReference type="ARBA" id="ARBA00022741"/>
    </source>
</evidence>
<evidence type="ECO:0000256" key="6">
    <source>
        <dbReference type="ARBA" id="ARBA00022840"/>
    </source>
</evidence>
<feature type="binding site" evidence="7">
    <location>
        <begin position="79"/>
        <end position="89"/>
    </location>
    <ligand>
        <name>ATP</name>
        <dbReference type="ChEBI" id="CHEBI:30616"/>
    </ligand>
</feature>
<dbReference type="EMBL" id="AZGA01000070">
    <property type="protein sequence ID" value="KRM32553.1"/>
    <property type="molecule type" value="Genomic_DNA"/>
</dbReference>
<dbReference type="GO" id="GO:0005737">
    <property type="term" value="C:cytoplasm"/>
    <property type="evidence" value="ECO:0007669"/>
    <property type="project" value="UniProtKB-SubCell"/>
</dbReference>
<dbReference type="Pfam" id="PF00288">
    <property type="entry name" value="GHMP_kinases_N"/>
    <property type="match status" value="1"/>
</dbReference>
<dbReference type="InterPro" id="IPR014721">
    <property type="entry name" value="Ribsml_uS5_D2-typ_fold_subgr"/>
</dbReference>